<reference evidence="8 9" key="2">
    <citation type="submission" date="2023-11" db="EMBL/GenBank/DDBJ databases">
        <authorList>
            <person name="Lara A.C."/>
            <person name="Chronakova A."/>
        </authorList>
    </citation>
    <scope>NUCLEOTIDE SEQUENCE [LARGE SCALE GENOMIC DNA]</scope>
    <source>
        <strain evidence="8 9">BCCO 10_0856</strain>
    </source>
</reference>
<sequence length="203" mass="23212">MILRHFLLPVALWAWISVCKDFIVTSDGQRIANPRHLQRKARNLARYQRRLARTQRGSRNRAKARRRIAAAHRKVRNRRMARAISDVAWGEFRTMLEYKAHRAGRTLLVVDRWYPSTKTCSSCGHLLAELGLSIRHWTCPNCRIRHDRDLNAAKYILAAGRAVARGDLGDACGADVRRQGFALPQSAAKQEPCVVRHTVRCPT</sequence>
<comment type="similarity">
    <text evidence="1">In the C-terminal section; belongs to the transposase 35 family.</text>
</comment>
<dbReference type="PANTHER" id="PTHR30405">
    <property type="entry name" value="TRANSPOSASE"/>
    <property type="match status" value="1"/>
</dbReference>
<evidence type="ECO:0000313" key="9">
    <source>
        <dbReference type="Proteomes" id="UP001285521"/>
    </source>
</evidence>
<dbReference type="InterPro" id="IPR010095">
    <property type="entry name" value="Cas12f1-like_TNB"/>
</dbReference>
<dbReference type="InterPro" id="IPR001959">
    <property type="entry name" value="Transposase"/>
</dbReference>
<comment type="caution">
    <text evidence="8">The sequence shown here is derived from an EMBL/GenBank/DDBJ whole genome shotgun (WGS) entry which is preliminary data.</text>
</comment>
<keyword evidence="5" id="KW-0233">DNA recombination</keyword>
<feature type="domain" description="Cas12f1-like TNB" evidence="7">
    <location>
        <begin position="89"/>
        <end position="156"/>
    </location>
</feature>
<dbReference type="GO" id="GO:0004519">
    <property type="term" value="F:endonuclease activity"/>
    <property type="evidence" value="ECO:0007669"/>
    <property type="project" value="UniProtKB-KW"/>
</dbReference>
<comment type="similarity">
    <text evidence="2">In the N-terminal section; belongs to the transposase 2 family.</text>
</comment>
<dbReference type="Pfam" id="PF07282">
    <property type="entry name" value="Cas12f1-like_TNB"/>
    <property type="match status" value="1"/>
</dbReference>
<dbReference type="EMBL" id="JAXAVW010000011">
    <property type="protein sequence ID" value="MDX8031443.1"/>
    <property type="molecule type" value="Genomic_DNA"/>
</dbReference>
<evidence type="ECO:0000256" key="1">
    <source>
        <dbReference type="ARBA" id="ARBA00008761"/>
    </source>
</evidence>
<protein>
    <submittedName>
        <fullName evidence="8">RNA-guided endonuclease TnpB family protein</fullName>
    </submittedName>
</protein>
<reference evidence="8 9" key="1">
    <citation type="submission" date="2023-11" db="EMBL/GenBank/DDBJ databases">
        <title>Lentzea sokolovensis, sp. nov., Lentzea kristufkii, sp. nov., and Lentzea miocenensis, sp. nov., rare actinobacteria from Sokolov Coal Basin, Miocene lacustrine sediment, Czech Republic.</title>
        <authorList>
            <person name="Lara A."/>
            <person name="Kotroba L."/>
            <person name="Nouioui I."/>
            <person name="Neumann-Schaal M."/>
            <person name="Mast Y."/>
            <person name="Chronakova A."/>
        </authorList>
    </citation>
    <scope>NUCLEOTIDE SEQUENCE [LARGE SCALE GENOMIC DNA]</scope>
    <source>
        <strain evidence="8 9">BCCO 10_0856</strain>
    </source>
</reference>
<dbReference type="Pfam" id="PF01385">
    <property type="entry name" value="OrfB_IS605"/>
    <property type="match status" value="1"/>
</dbReference>
<evidence type="ECO:0000259" key="7">
    <source>
        <dbReference type="Pfam" id="PF07282"/>
    </source>
</evidence>
<dbReference type="NCBIfam" id="NF040570">
    <property type="entry name" value="guided_TnpB"/>
    <property type="match status" value="1"/>
</dbReference>
<evidence type="ECO:0000256" key="2">
    <source>
        <dbReference type="ARBA" id="ARBA00011044"/>
    </source>
</evidence>
<dbReference type="RefSeq" id="WP_319966508.1">
    <property type="nucleotide sequence ID" value="NZ_JAXAVW010000011.1"/>
</dbReference>
<evidence type="ECO:0000259" key="6">
    <source>
        <dbReference type="Pfam" id="PF01385"/>
    </source>
</evidence>
<keyword evidence="8" id="KW-0255">Endonuclease</keyword>
<dbReference type="Proteomes" id="UP001285521">
    <property type="component" value="Unassembled WGS sequence"/>
</dbReference>
<dbReference type="NCBIfam" id="TIGR01766">
    <property type="entry name" value="IS200/IS605 family accessory protein TnpB-like domain"/>
    <property type="match status" value="1"/>
</dbReference>
<name>A0ABU4SZV6_9PSEU</name>
<evidence type="ECO:0000256" key="4">
    <source>
        <dbReference type="ARBA" id="ARBA00023125"/>
    </source>
</evidence>
<keyword evidence="3" id="KW-0815">Transposition</keyword>
<accession>A0ABU4SZV6</accession>
<keyword evidence="8" id="KW-0378">Hydrolase</keyword>
<evidence type="ECO:0000256" key="3">
    <source>
        <dbReference type="ARBA" id="ARBA00022578"/>
    </source>
</evidence>
<evidence type="ECO:0000313" key="8">
    <source>
        <dbReference type="EMBL" id="MDX8031443.1"/>
    </source>
</evidence>
<organism evidence="8 9">
    <name type="scientific">Lentzea miocenica</name>
    <dbReference type="NCBI Taxonomy" id="3095431"/>
    <lineage>
        <taxon>Bacteria</taxon>
        <taxon>Bacillati</taxon>
        <taxon>Actinomycetota</taxon>
        <taxon>Actinomycetes</taxon>
        <taxon>Pseudonocardiales</taxon>
        <taxon>Pseudonocardiaceae</taxon>
        <taxon>Lentzea</taxon>
    </lineage>
</organism>
<proteinExistence type="inferred from homology"/>
<dbReference type="InterPro" id="IPR051399">
    <property type="entry name" value="RNA-guided_DNA_endo/Transpos"/>
</dbReference>
<feature type="domain" description="Probable transposase IS891/IS1136/IS1341" evidence="6">
    <location>
        <begin position="21"/>
        <end position="79"/>
    </location>
</feature>
<dbReference type="PANTHER" id="PTHR30405:SF25">
    <property type="entry name" value="RNA-GUIDED DNA ENDONUCLEASE INSQ-RELATED"/>
    <property type="match status" value="1"/>
</dbReference>
<evidence type="ECO:0000256" key="5">
    <source>
        <dbReference type="ARBA" id="ARBA00023172"/>
    </source>
</evidence>
<gene>
    <name evidence="8" type="ORF">SK803_14555</name>
</gene>
<keyword evidence="8" id="KW-0540">Nuclease</keyword>
<keyword evidence="4" id="KW-0238">DNA-binding</keyword>
<keyword evidence="9" id="KW-1185">Reference proteome</keyword>